<feature type="non-terminal residue" evidence="2">
    <location>
        <position position="1"/>
    </location>
</feature>
<gene>
    <name evidence="2" type="ORF">PCOR1329_LOCUS32283</name>
</gene>
<protein>
    <submittedName>
        <fullName evidence="2">Uncharacterized protein</fullName>
    </submittedName>
</protein>
<feature type="compositionally biased region" description="Basic residues" evidence="1">
    <location>
        <begin position="132"/>
        <end position="144"/>
    </location>
</feature>
<comment type="caution">
    <text evidence="2">The sequence shown here is derived from an EMBL/GenBank/DDBJ whole genome shotgun (WGS) entry which is preliminary data.</text>
</comment>
<feature type="region of interest" description="Disordered" evidence="1">
    <location>
        <begin position="1"/>
        <end position="70"/>
    </location>
</feature>
<keyword evidence="3" id="KW-1185">Reference proteome</keyword>
<feature type="compositionally biased region" description="Polar residues" evidence="1">
    <location>
        <begin position="117"/>
        <end position="131"/>
    </location>
</feature>
<dbReference type="Proteomes" id="UP001189429">
    <property type="component" value="Unassembled WGS sequence"/>
</dbReference>
<reference evidence="2" key="1">
    <citation type="submission" date="2023-10" db="EMBL/GenBank/DDBJ databases">
        <authorList>
            <person name="Chen Y."/>
            <person name="Shah S."/>
            <person name="Dougan E. K."/>
            <person name="Thang M."/>
            <person name="Chan C."/>
        </authorList>
    </citation>
    <scope>NUCLEOTIDE SEQUENCE [LARGE SCALE GENOMIC DNA]</scope>
</reference>
<organism evidence="2 3">
    <name type="scientific">Prorocentrum cordatum</name>
    <dbReference type="NCBI Taxonomy" id="2364126"/>
    <lineage>
        <taxon>Eukaryota</taxon>
        <taxon>Sar</taxon>
        <taxon>Alveolata</taxon>
        <taxon>Dinophyceae</taxon>
        <taxon>Prorocentrales</taxon>
        <taxon>Prorocentraceae</taxon>
        <taxon>Prorocentrum</taxon>
    </lineage>
</organism>
<feature type="region of interest" description="Disordered" evidence="1">
    <location>
        <begin position="101"/>
        <end position="144"/>
    </location>
</feature>
<sequence>GQPPDHRVEEGHGVGGDRRPQGAAGPHRGARQGVAPAGLGRGAGPSAATGEGVMGRGAPQMFQSGKGGAVDDIDLVDAVISLQKLGLRRAIMKVFEEADAVVGQGQGPPKGPRASSPPGSWNGSCAGSSSRSTRKRGCQQHRPP</sequence>
<evidence type="ECO:0000313" key="3">
    <source>
        <dbReference type="Proteomes" id="UP001189429"/>
    </source>
</evidence>
<evidence type="ECO:0000256" key="1">
    <source>
        <dbReference type="SAM" id="MobiDB-lite"/>
    </source>
</evidence>
<feature type="compositionally biased region" description="Basic and acidic residues" evidence="1">
    <location>
        <begin position="1"/>
        <end position="20"/>
    </location>
</feature>
<dbReference type="EMBL" id="CAUYUJ010013010">
    <property type="protein sequence ID" value="CAK0835183.1"/>
    <property type="molecule type" value="Genomic_DNA"/>
</dbReference>
<name>A0ABN9ST36_9DINO</name>
<evidence type="ECO:0000313" key="2">
    <source>
        <dbReference type="EMBL" id="CAK0835183.1"/>
    </source>
</evidence>
<accession>A0ABN9ST36</accession>
<proteinExistence type="predicted"/>